<evidence type="ECO:0000313" key="1">
    <source>
        <dbReference type="EMBL" id="KAF9511352.1"/>
    </source>
</evidence>
<organism evidence="1 2">
    <name type="scientific">Hydnum rufescens UP504</name>
    <dbReference type="NCBI Taxonomy" id="1448309"/>
    <lineage>
        <taxon>Eukaryota</taxon>
        <taxon>Fungi</taxon>
        <taxon>Dikarya</taxon>
        <taxon>Basidiomycota</taxon>
        <taxon>Agaricomycotina</taxon>
        <taxon>Agaricomycetes</taxon>
        <taxon>Cantharellales</taxon>
        <taxon>Hydnaceae</taxon>
        <taxon>Hydnum</taxon>
    </lineage>
</organism>
<proteinExistence type="predicted"/>
<dbReference type="EMBL" id="MU129001">
    <property type="protein sequence ID" value="KAF9511352.1"/>
    <property type="molecule type" value="Genomic_DNA"/>
</dbReference>
<accession>A0A9P6ATD4</accession>
<comment type="caution">
    <text evidence="1">The sequence shown here is derived from an EMBL/GenBank/DDBJ whole genome shotgun (WGS) entry which is preliminary data.</text>
</comment>
<dbReference type="Proteomes" id="UP000886523">
    <property type="component" value="Unassembled WGS sequence"/>
</dbReference>
<dbReference type="OrthoDB" id="5979581at2759"/>
<dbReference type="Gene3D" id="3.30.200.20">
    <property type="entry name" value="Phosphorylase Kinase, domain 1"/>
    <property type="match status" value="1"/>
</dbReference>
<protein>
    <submittedName>
        <fullName evidence="1">Uncharacterized protein</fullName>
    </submittedName>
</protein>
<reference evidence="1" key="1">
    <citation type="journal article" date="2020" name="Nat. Commun.">
        <title>Large-scale genome sequencing of mycorrhizal fungi provides insights into the early evolution of symbiotic traits.</title>
        <authorList>
            <person name="Miyauchi S."/>
            <person name="Kiss E."/>
            <person name="Kuo A."/>
            <person name="Drula E."/>
            <person name="Kohler A."/>
            <person name="Sanchez-Garcia M."/>
            <person name="Morin E."/>
            <person name="Andreopoulos B."/>
            <person name="Barry K.W."/>
            <person name="Bonito G."/>
            <person name="Buee M."/>
            <person name="Carver A."/>
            <person name="Chen C."/>
            <person name="Cichocki N."/>
            <person name="Clum A."/>
            <person name="Culley D."/>
            <person name="Crous P.W."/>
            <person name="Fauchery L."/>
            <person name="Girlanda M."/>
            <person name="Hayes R.D."/>
            <person name="Keri Z."/>
            <person name="LaButti K."/>
            <person name="Lipzen A."/>
            <person name="Lombard V."/>
            <person name="Magnuson J."/>
            <person name="Maillard F."/>
            <person name="Murat C."/>
            <person name="Nolan M."/>
            <person name="Ohm R.A."/>
            <person name="Pangilinan J."/>
            <person name="Pereira M.F."/>
            <person name="Perotto S."/>
            <person name="Peter M."/>
            <person name="Pfister S."/>
            <person name="Riley R."/>
            <person name="Sitrit Y."/>
            <person name="Stielow J.B."/>
            <person name="Szollosi G."/>
            <person name="Zifcakova L."/>
            <person name="Stursova M."/>
            <person name="Spatafora J.W."/>
            <person name="Tedersoo L."/>
            <person name="Vaario L.M."/>
            <person name="Yamada A."/>
            <person name="Yan M."/>
            <person name="Wang P."/>
            <person name="Xu J."/>
            <person name="Bruns T."/>
            <person name="Baldrian P."/>
            <person name="Vilgalys R."/>
            <person name="Dunand C."/>
            <person name="Henrissat B."/>
            <person name="Grigoriev I.V."/>
            <person name="Hibbett D."/>
            <person name="Nagy L.G."/>
            <person name="Martin F.M."/>
        </authorList>
    </citation>
    <scope>NUCLEOTIDE SEQUENCE</scope>
    <source>
        <strain evidence="1">UP504</strain>
    </source>
</reference>
<keyword evidence="2" id="KW-1185">Reference proteome</keyword>
<dbReference type="Gene3D" id="1.10.510.10">
    <property type="entry name" value="Transferase(Phosphotransferase) domain 1"/>
    <property type="match status" value="1"/>
</dbReference>
<gene>
    <name evidence="1" type="ORF">BS47DRAFT_1179502</name>
</gene>
<dbReference type="AlphaFoldDB" id="A0A9P6ATD4"/>
<evidence type="ECO:0000313" key="2">
    <source>
        <dbReference type="Proteomes" id="UP000886523"/>
    </source>
</evidence>
<name>A0A9P6ATD4_9AGAM</name>
<sequence length="92" mass="10323">MSAEQSSKLRAEISDLYIPQEVNKFSHIIHHPGKANLRLILDHFTLEGPNGTHLCLISQLAGPSVLSMAESPGRVSVAGDFWETWQERWQGR</sequence>